<dbReference type="EMBL" id="JAPZBT010000003">
    <property type="protein sequence ID" value="KAJ5365812.1"/>
    <property type="molecule type" value="Genomic_DNA"/>
</dbReference>
<dbReference type="OrthoDB" id="4369340at2759"/>
<keyword evidence="3" id="KW-1185">Reference proteome</keyword>
<protein>
    <submittedName>
        <fullName evidence="2">Uncharacterized protein</fullName>
    </submittedName>
</protein>
<name>A0A9W9RSU6_9EURO</name>
<evidence type="ECO:0000313" key="3">
    <source>
        <dbReference type="Proteomes" id="UP001147752"/>
    </source>
</evidence>
<dbReference type="RefSeq" id="XP_056577278.1">
    <property type="nucleotide sequence ID" value="XM_056726427.1"/>
</dbReference>
<reference evidence="2" key="1">
    <citation type="submission" date="2022-12" db="EMBL/GenBank/DDBJ databases">
        <authorList>
            <person name="Petersen C."/>
        </authorList>
    </citation>
    <scope>NUCLEOTIDE SEQUENCE</scope>
    <source>
        <strain evidence="2">IBT 3081</strain>
    </source>
</reference>
<reference evidence="2" key="2">
    <citation type="journal article" date="2023" name="IMA Fungus">
        <title>Comparative genomic study of the Penicillium genus elucidates a diverse pangenome and 15 lateral gene transfer events.</title>
        <authorList>
            <person name="Petersen C."/>
            <person name="Sorensen T."/>
            <person name="Nielsen M.R."/>
            <person name="Sondergaard T.E."/>
            <person name="Sorensen J.L."/>
            <person name="Fitzpatrick D.A."/>
            <person name="Frisvad J.C."/>
            <person name="Nielsen K.L."/>
        </authorList>
    </citation>
    <scope>NUCLEOTIDE SEQUENCE</scope>
    <source>
        <strain evidence="2">IBT 3081</strain>
    </source>
</reference>
<evidence type="ECO:0000313" key="2">
    <source>
        <dbReference type="EMBL" id="KAJ5365812.1"/>
    </source>
</evidence>
<proteinExistence type="predicted"/>
<evidence type="ECO:0000256" key="1">
    <source>
        <dbReference type="SAM" id="MobiDB-lite"/>
    </source>
</evidence>
<dbReference type="AlphaFoldDB" id="A0A9W9RSU6"/>
<comment type="caution">
    <text evidence="2">The sequence shown here is derived from an EMBL/GenBank/DDBJ whole genome shotgun (WGS) entry which is preliminary data.</text>
</comment>
<dbReference type="Proteomes" id="UP001147752">
    <property type="component" value="Unassembled WGS sequence"/>
</dbReference>
<sequence length="107" mass="11700">MALRTPIRFEHQSSRGGLRLQDNRQAGQPPTNQSTVHFEHPLRASNTSLAVAGFGFRTIGRLLNRASNTHPLRTPTTSLAVAGFGFRTIGRLLNQPIQLSTSINLPS</sequence>
<accession>A0A9W9RSU6</accession>
<dbReference type="GeneID" id="81465610"/>
<feature type="region of interest" description="Disordered" evidence="1">
    <location>
        <begin position="1"/>
        <end position="36"/>
    </location>
</feature>
<organism evidence="2 3">
    <name type="scientific">Penicillium concentricum</name>
    <dbReference type="NCBI Taxonomy" id="293559"/>
    <lineage>
        <taxon>Eukaryota</taxon>
        <taxon>Fungi</taxon>
        <taxon>Dikarya</taxon>
        <taxon>Ascomycota</taxon>
        <taxon>Pezizomycotina</taxon>
        <taxon>Eurotiomycetes</taxon>
        <taxon>Eurotiomycetidae</taxon>
        <taxon>Eurotiales</taxon>
        <taxon>Aspergillaceae</taxon>
        <taxon>Penicillium</taxon>
    </lineage>
</organism>
<gene>
    <name evidence="2" type="ORF">N7517_008698</name>
</gene>
<feature type="compositionally biased region" description="Polar residues" evidence="1">
    <location>
        <begin position="23"/>
        <end position="36"/>
    </location>
</feature>